<dbReference type="InterPro" id="IPR036163">
    <property type="entry name" value="HMA_dom_sf"/>
</dbReference>
<dbReference type="CDD" id="cd00371">
    <property type="entry name" value="HMA"/>
    <property type="match status" value="1"/>
</dbReference>
<dbReference type="InterPro" id="IPR017969">
    <property type="entry name" value="Heavy-metal-associated_CS"/>
</dbReference>
<gene>
    <name evidence="4" type="ORF">OHU69_30935</name>
</gene>
<dbReference type="InterPro" id="IPR006121">
    <property type="entry name" value="HMA_dom"/>
</dbReference>
<dbReference type="EMBL" id="CP108195">
    <property type="protein sequence ID" value="WTS15066.1"/>
    <property type="molecule type" value="Genomic_DNA"/>
</dbReference>
<dbReference type="AlphaFoldDB" id="A0AAU1UBZ5"/>
<dbReference type="SUPFAM" id="SSF55008">
    <property type="entry name" value="HMA, heavy metal-associated domain"/>
    <property type="match status" value="1"/>
</dbReference>
<sequence>MSAQTELPQIGTESTGSCCSPSGSCHSDAAGSAEGAVTTVYQVTGMTCGHCEGAVSDEISGLAGVMSVKAVASTGQVTVVSAAPLDEEEVRAAVDEAGYELAGSA</sequence>
<dbReference type="Gene3D" id="3.30.70.100">
    <property type="match status" value="1"/>
</dbReference>
<keyword evidence="1" id="KW-0479">Metal-binding</keyword>
<feature type="domain" description="HMA" evidence="3">
    <location>
        <begin position="37"/>
        <end position="102"/>
    </location>
</feature>
<evidence type="ECO:0000313" key="4">
    <source>
        <dbReference type="EMBL" id="WTS15066.1"/>
    </source>
</evidence>
<evidence type="ECO:0000259" key="3">
    <source>
        <dbReference type="PROSITE" id="PS50846"/>
    </source>
</evidence>
<dbReference type="PROSITE" id="PS50846">
    <property type="entry name" value="HMA_2"/>
    <property type="match status" value="1"/>
</dbReference>
<reference evidence="4" key="1">
    <citation type="submission" date="2022-10" db="EMBL/GenBank/DDBJ databases">
        <title>The complete genomes of actinobacterial strains from the NBC collection.</title>
        <authorList>
            <person name="Joergensen T.S."/>
            <person name="Alvarez Arevalo M."/>
            <person name="Sterndorff E.B."/>
            <person name="Faurdal D."/>
            <person name="Vuksanovic O."/>
            <person name="Mourched A.-S."/>
            <person name="Charusanti P."/>
            <person name="Shaw S."/>
            <person name="Blin K."/>
            <person name="Weber T."/>
        </authorList>
    </citation>
    <scope>NUCLEOTIDE SEQUENCE</scope>
    <source>
        <strain evidence="4">NBC_00119</strain>
    </source>
</reference>
<name>A0AAU1UBZ5_9ACTN</name>
<dbReference type="Pfam" id="PF00403">
    <property type="entry name" value="HMA"/>
    <property type="match status" value="1"/>
</dbReference>
<protein>
    <submittedName>
        <fullName evidence="4">Heavy-metal-associated domain-containing protein</fullName>
    </submittedName>
</protein>
<accession>A0AAU1UBZ5</accession>
<proteinExistence type="predicted"/>
<feature type="region of interest" description="Disordered" evidence="2">
    <location>
        <begin position="1"/>
        <end position="30"/>
    </location>
</feature>
<dbReference type="PROSITE" id="PS01047">
    <property type="entry name" value="HMA_1"/>
    <property type="match status" value="1"/>
</dbReference>
<feature type="compositionally biased region" description="Low complexity" evidence="2">
    <location>
        <begin position="11"/>
        <end position="27"/>
    </location>
</feature>
<evidence type="ECO:0000256" key="2">
    <source>
        <dbReference type="SAM" id="MobiDB-lite"/>
    </source>
</evidence>
<dbReference type="GO" id="GO:0046872">
    <property type="term" value="F:metal ion binding"/>
    <property type="evidence" value="ECO:0007669"/>
    <property type="project" value="UniProtKB-KW"/>
</dbReference>
<evidence type="ECO:0000256" key="1">
    <source>
        <dbReference type="ARBA" id="ARBA00022723"/>
    </source>
</evidence>
<organism evidence="4">
    <name type="scientific">Streptomyces sp. NBC_00119</name>
    <dbReference type="NCBI Taxonomy" id="2975659"/>
    <lineage>
        <taxon>Bacteria</taxon>
        <taxon>Bacillati</taxon>
        <taxon>Actinomycetota</taxon>
        <taxon>Actinomycetes</taxon>
        <taxon>Kitasatosporales</taxon>
        <taxon>Streptomycetaceae</taxon>
        <taxon>Streptomyces</taxon>
    </lineage>
</organism>